<protein>
    <submittedName>
        <fullName evidence="1">Uncharacterized protein</fullName>
    </submittedName>
</protein>
<reference evidence="1 2" key="1">
    <citation type="submission" date="2021-01" db="EMBL/GenBank/DDBJ databases">
        <title>Carboxyliciviraga sp.nov., isolated from coastal sediments.</title>
        <authorList>
            <person name="Lu D."/>
            <person name="Zhang T."/>
        </authorList>
    </citation>
    <scope>NUCLEOTIDE SEQUENCE [LARGE SCALE GENOMIC DNA]</scope>
    <source>
        <strain evidence="1 2">N1Y132</strain>
    </source>
</reference>
<name>A0ABS1HME8_9BACT</name>
<keyword evidence="2" id="KW-1185">Reference proteome</keyword>
<evidence type="ECO:0000313" key="1">
    <source>
        <dbReference type="EMBL" id="MBK3518868.1"/>
    </source>
</evidence>
<proteinExistence type="predicted"/>
<gene>
    <name evidence="1" type="ORF">JIV24_16085</name>
</gene>
<comment type="caution">
    <text evidence="1">The sequence shown here is derived from an EMBL/GenBank/DDBJ whole genome shotgun (WGS) entry which is preliminary data.</text>
</comment>
<evidence type="ECO:0000313" key="2">
    <source>
        <dbReference type="Proteomes" id="UP000605676"/>
    </source>
</evidence>
<sequence>MIIALLISLFFGGGQDDFMMPPIEKYAKRNLDNVSKTIVLEGLDSYEAEAKEFYKKHHKRVKSFQKQRLRKDLKKEQFDAFFAKRISGFKTLDSLSNVRRKTLKAEFTPQQWKESVKDIDKTIEKHEKSFVKKRKQLDKRFNKLHNKVEKMILKKGMNPSAKLIIKSFEEHLNYTLDAFVAKRKELNNHLIKYDSSDEEMLNIRNEIIQIRIDFNEQFKKTYFDLTHIMTDKEWKMIRSQFNKIL</sequence>
<accession>A0ABS1HME8</accession>
<organism evidence="1 2">
    <name type="scientific">Carboxylicivirga marina</name>
    <dbReference type="NCBI Taxonomy" id="2800988"/>
    <lineage>
        <taxon>Bacteria</taxon>
        <taxon>Pseudomonadati</taxon>
        <taxon>Bacteroidota</taxon>
        <taxon>Bacteroidia</taxon>
        <taxon>Marinilabiliales</taxon>
        <taxon>Marinilabiliaceae</taxon>
        <taxon>Carboxylicivirga</taxon>
    </lineage>
</organism>
<dbReference type="RefSeq" id="WP_200466089.1">
    <property type="nucleotide sequence ID" value="NZ_JAENRR010000044.1"/>
</dbReference>
<dbReference type="EMBL" id="JAENRR010000044">
    <property type="protein sequence ID" value="MBK3518868.1"/>
    <property type="molecule type" value="Genomic_DNA"/>
</dbReference>
<dbReference type="Proteomes" id="UP000605676">
    <property type="component" value="Unassembled WGS sequence"/>
</dbReference>